<feature type="domain" description="Ig-like" evidence="2">
    <location>
        <begin position="62"/>
        <end position="200"/>
    </location>
</feature>
<reference evidence="3" key="2">
    <citation type="submission" date="2021-09" db="EMBL/GenBank/DDBJ databases">
        <authorList>
            <person name="Jia N."/>
            <person name="Wang J."/>
            <person name="Shi W."/>
            <person name="Du L."/>
            <person name="Sun Y."/>
            <person name="Zhan W."/>
            <person name="Jiang J."/>
            <person name="Wang Q."/>
            <person name="Zhang B."/>
            <person name="Ji P."/>
            <person name="Sakyi L.B."/>
            <person name="Cui X."/>
            <person name="Yuan T."/>
            <person name="Jiang B."/>
            <person name="Yang W."/>
            <person name="Lam T.T.-Y."/>
            <person name="Chang Q."/>
            <person name="Ding S."/>
            <person name="Wang X."/>
            <person name="Zhu J."/>
            <person name="Ruan X."/>
            <person name="Zhao L."/>
            <person name="Wei J."/>
            <person name="Que T."/>
            <person name="Du C."/>
            <person name="Cheng J."/>
            <person name="Dai P."/>
            <person name="Han X."/>
            <person name="Huang E."/>
            <person name="Gao Y."/>
            <person name="Liu J."/>
            <person name="Shao H."/>
            <person name="Ye R."/>
            <person name="Li L."/>
            <person name="Wei W."/>
            <person name="Wang X."/>
            <person name="Wang C."/>
            <person name="Huo Q."/>
            <person name="Li W."/>
            <person name="Guo W."/>
            <person name="Chen H."/>
            <person name="Chen S."/>
            <person name="Zhou L."/>
            <person name="Zhou L."/>
            <person name="Ni X."/>
            <person name="Tian J."/>
            <person name="Zhou Y."/>
            <person name="Sheng Y."/>
            <person name="Liu T."/>
            <person name="Pan Y."/>
            <person name="Xia L."/>
            <person name="Li J."/>
            <person name="Zhao F."/>
            <person name="Cao W."/>
        </authorList>
    </citation>
    <scope>NUCLEOTIDE SEQUENCE</scope>
    <source>
        <strain evidence="3">Rsan-2018</strain>
        <tissue evidence="3">Larvae</tissue>
    </source>
</reference>
<dbReference type="AlphaFoldDB" id="A0A9D4SY95"/>
<accession>A0A9D4SY95</accession>
<dbReference type="SMART" id="SM00409">
    <property type="entry name" value="IG"/>
    <property type="match status" value="1"/>
</dbReference>
<evidence type="ECO:0000313" key="3">
    <source>
        <dbReference type="EMBL" id="KAH7961365.1"/>
    </source>
</evidence>
<proteinExistence type="predicted"/>
<dbReference type="InterPro" id="IPR036179">
    <property type="entry name" value="Ig-like_dom_sf"/>
</dbReference>
<dbReference type="InterPro" id="IPR013783">
    <property type="entry name" value="Ig-like_fold"/>
</dbReference>
<evidence type="ECO:0000313" key="4">
    <source>
        <dbReference type="Proteomes" id="UP000821837"/>
    </source>
</evidence>
<name>A0A9D4SY95_RHISA</name>
<organism evidence="3 4">
    <name type="scientific">Rhipicephalus sanguineus</name>
    <name type="common">Brown dog tick</name>
    <name type="synonym">Ixodes sanguineus</name>
    <dbReference type="NCBI Taxonomy" id="34632"/>
    <lineage>
        <taxon>Eukaryota</taxon>
        <taxon>Metazoa</taxon>
        <taxon>Ecdysozoa</taxon>
        <taxon>Arthropoda</taxon>
        <taxon>Chelicerata</taxon>
        <taxon>Arachnida</taxon>
        <taxon>Acari</taxon>
        <taxon>Parasitiformes</taxon>
        <taxon>Ixodida</taxon>
        <taxon>Ixodoidea</taxon>
        <taxon>Ixodidae</taxon>
        <taxon>Rhipicephalinae</taxon>
        <taxon>Rhipicephalus</taxon>
        <taxon>Rhipicephalus</taxon>
    </lineage>
</organism>
<feature type="compositionally biased region" description="Acidic residues" evidence="1">
    <location>
        <begin position="285"/>
        <end position="295"/>
    </location>
</feature>
<reference evidence="3" key="1">
    <citation type="journal article" date="2020" name="Cell">
        <title>Large-Scale Comparative Analyses of Tick Genomes Elucidate Their Genetic Diversity and Vector Capacities.</title>
        <authorList>
            <consortium name="Tick Genome and Microbiome Consortium (TIGMIC)"/>
            <person name="Jia N."/>
            <person name="Wang J."/>
            <person name="Shi W."/>
            <person name="Du L."/>
            <person name="Sun Y."/>
            <person name="Zhan W."/>
            <person name="Jiang J.F."/>
            <person name="Wang Q."/>
            <person name="Zhang B."/>
            <person name="Ji P."/>
            <person name="Bell-Sakyi L."/>
            <person name="Cui X.M."/>
            <person name="Yuan T.T."/>
            <person name="Jiang B.G."/>
            <person name="Yang W.F."/>
            <person name="Lam T.T."/>
            <person name="Chang Q.C."/>
            <person name="Ding S.J."/>
            <person name="Wang X.J."/>
            <person name="Zhu J.G."/>
            <person name="Ruan X.D."/>
            <person name="Zhao L."/>
            <person name="Wei J.T."/>
            <person name="Ye R.Z."/>
            <person name="Que T.C."/>
            <person name="Du C.H."/>
            <person name="Zhou Y.H."/>
            <person name="Cheng J.X."/>
            <person name="Dai P.F."/>
            <person name="Guo W.B."/>
            <person name="Han X.H."/>
            <person name="Huang E.J."/>
            <person name="Li L.F."/>
            <person name="Wei W."/>
            <person name="Gao Y.C."/>
            <person name="Liu J.Z."/>
            <person name="Shao H.Z."/>
            <person name="Wang X."/>
            <person name="Wang C.C."/>
            <person name="Yang T.C."/>
            <person name="Huo Q.B."/>
            <person name="Li W."/>
            <person name="Chen H.Y."/>
            <person name="Chen S.E."/>
            <person name="Zhou L.G."/>
            <person name="Ni X.B."/>
            <person name="Tian J.H."/>
            <person name="Sheng Y."/>
            <person name="Liu T."/>
            <person name="Pan Y.S."/>
            <person name="Xia L.Y."/>
            <person name="Li J."/>
            <person name="Zhao F."/>
            <person name="Cao W.C."/>
        </authorList>
    </citation>
    <scope>NUCLEOTIDE SEQUENCE</scope>
    <source>
        <strain evidence="3">Rsan-2018</strain>
    </source>
</reference>
<feature type="compositionally biased region" description="Low complexity" evidence="1">
    <location>
        <begin position="101"/>
        <end position="116"/>
    </location>
</feature>
<dbReference type="InterPro" id="IPR007110">
    <property type="entry name" value="Ig-like_dom"/>
</dbReference>
<feature type="region of interest" description="Disordered" evidence="1">
    <location>
        <begin position="285"/>
        <end position="360"/>
    </location>
</feature>
<dbReference type="SUPFAM" id="SSF48726">
    <property type="entry name" value="Immunoglobulin"/>
    <property type="match status" value="1"/>
</dbReference>
<dbReference type="VEuPathDB" id="VectorBase:RSAN_039658"/>
<evidence type="ECO:0000259" key="2">
    <source>
        <dbReference type="PROSITE" id="PS50835"/>
    </source>
</evidence>
<protein>
    <recommendedName>
        <fullName evidence="2">Ig-like domain-containing protein</fullName>
    </recommendedName>
</protein>
<dbReference type="Gene3D" id="2.60.40.10">
    <property type="entry name" value="Immunoglobulins"/>
    <property type="match status" value="1"/>
</dbReference>
<comment type="caution">
    <text evidence="3">The sequence shown here is derived from an EMBL/GenBank/DDBJ whole genome shotgun (WGS) entry which is preliminary data.</text>
</comment>
<dbReference type="EMBL" id="JABSTV010001249">
    <property type="protein sequence ID" value="KAH7961365.1"/>
    <property type="molecule type" value="Genomic_DNA"/>
</dbReference>
<dbReference type="PANTHER" id="PTHR23278">
    <property type="entry name" value="SIDESTEP PROTEIN"/>
    <property type="match status" value="1"/>
</dbReference>
<dbReference type="InterPro" id="IPR003599">
    <property type="entry name" value="Ig_sub"/>
</dbReference>
<gene>
    <name evidence="3" type="ORF">HPB52_008299</name>
</gene>
<feature type="region of interest" description="Disordered" evidence="1">
    <location>
        <begin position="97"/>
        <end position="116"/>
    </location>
</feature>
<dbReference type="Proteomes" id="UP000821837">
    <property type="component" value="Chromosome 3"/>
</dbReference>
<dbReference type="PANTHER" id="PTHR23278:SF19">
    <property type="entry name" value="OBSCURIN"/>
    <property type="match status" value="1"/>
</dbReference>
<sequence>MWPSWGGNRVSSALFSCVTRGRWISTEVIQREANHTHWDQANTVHYLKLLTEGSHGRPAIVVNQGQQTELPCETRNPTFNSTQHALRVEWFHLGPHRRAQHSQSSSSGAASGSASSQPIYTVDFGSPKDSAGKPTTGTRANLLQVVRWARPEWQGRAYFHMVGYPFSLKVTGLRYEDTGEYVCVVTFRDGTGRNASVRLQVVDRQFLKSAVNLYCKSFFKLQYNIGEYISLLPLALLSQEIPCSSFYSRKDPQSLNDILNRADAGEDVPSVVAILPPDNYAAAVTDEESGDEEGTSMDHPPGSTLRAEVADSCSEPSDDEEEPPAKLQKRHVKWDKRDLNSTFPVGDSYEPDSAEENTTNSVEAFEKFFDDEVINL</sequence>
<dbReference type="PROSITE" id="PS50835">
    <property type="entry name" value="IG_LIKE"/>
    <property type="match status" value="1"/>
</dbReference>
<keyword evidence="4" id="KW-1185">Reference proteome</keyword>
<evidence type="ECO:0000256" key="1">
    <source>
        <dbReference type="SAM" id="MobiDB-lite"/>
    </source>
</evidence>